<dbReference type="AlphaFoldDB" id="A0AB34JFD5"/>
<feature type="domain" description="Integrase catalytic" evidence="1">
    <location>
        <begin position="1"/>
        <end position="133"/>
    </location>
</feature>
<evidence type="ECO:0000313" key="2">
    <source>
        <dbReference type="EMBL" id="KAL1519947.1"/>
    </source>
</evidence>
<keyword evidence="3" id="KW-1185">Reference proteome</keyword>
<dbReference type="PROSITE" id="PS50994">
    <property type="entry name" value="INTEGRASE"/>
    <property type="match status" value="1"/>
</dbReference>
<comment type="caution">
    <text evidence="2">The sequence shown here is derived from an EMBL/GenBank/DDBJ whole genome shotgun (WGS) entry which is preliminary data.</text>
</comment>
<organism evidence="2 3">
    <name type="scientific">Prymnesium parvum</name>
    <name type="common">Toxic golden alga</name>
    <dbReference type="NCBI Taxonomy" id="97485"/>
    <lineage>
        <taxon>Eukaryota</taxon>
        <taxon>Haptista</taxon>
        <taxon>Haptophyta</taxon>
        <taxon>Prymnesiophyceae</taxon>
        <taxon>Prymnesiales</taxon>
        <taxon>Prymnesiaceae</taxon>
        <taxon>Prymnesium</taxon>
    </lineage>
</organism>
<dbReference type="InterPro" id="IPR001584">
    <property type="entry name" value="Integrase_cat-core"/>
</dbReference>
<evidence type="ECO:0000313" key="3">
    <source>
        <dbReference type="Proteomes" id="UP001515480"/>
    </source>
</evidence>
<dbReference type="EMBL" id="JBGBPQ010000009">
    <property type="protein sequence ID" value="KAL1519947.1"/>
    <property type="molecule type" value="Genomic_DNA"/>
</dbReference>
<dbReference type="GO" id="GO:0015074">
    <property type="term" value="P:DNA integration"/>
    <property type="evidence" value="ECO:0007669"/>
    <property type="project" value="InterPro"/>
</dbReference>
<proteinExistence type="predicted"/>
<sequence>MAPHVKNYGDCVNVDIAGPFEPSFAHGNVYLHVFIDTHTNFGDVYFSKTKSYDDSIPIRKRFVNESKRYGGVRHFHSDGAKELMGEMMKAYLDDQGITCSWTVANEPNLNNRAEGYIGRLTERGRPLDLPHRF</sequence>
<name>A0AB34JFD5_PRYPA</name>
<gene>
    <name evidence="2" type="ORF">AB1Y20_023434</name>
</gene>
<evidence type="ECO:0000259" key="1">
    <source>
        <dbReference type="PROSITE" id="PS50994"/>
    </source>
</evidence>
<dbReference type="GO" id="GO:0003676">
    <property type="term" value="F:nucleic acid binding"/>
    <property type="evidence" value="ECO:0007669"/>
    <property type="project" value="InterPro"/>
</dbReference>
<dbReference type="Proteomes" id="UP001515480">
    <property type="component" value="Unassembled WGS sequence"/>
</dbReference>
<dbReference type="SUPFAM" id="SSF53098">
    <property type="entry name" value="Ribonuclease H-like"/>
    <property type="match status" value="1"/>
</dbReference>
<dbReference type="InterPro" id="IPR036397">
    <property type="entry name" value="RNaseH_sf"/>
</dbReference>
<dbReference type="Gene3D" id="3.30.420.10">
    <property type="entry name" value="Ribonuclease H-like superfamily/Ribonuclease H"/>
    <property type="match status" value="1"/>
</dbReference>
<protein>
    <recommendedName>
        <fullName evidence="1">Integrase catalytic domain-containing protein</fullName>
    </recommendedName>
</protein>
<reference evidence="2 3" key="1">
    <citation type="journal article" date="2024" name="Science">
        <title>Giant polyketide synthase enzymes in the biosynthesis of giant marine polyether toxins.</title>
        <authorList>
            <person name="Fallon T.R."/>
            <person name="Shende V.V."/>
            <person name="Wierzbicki I.H."/>
            <person name="Pendleton A.L."/>
            <person name="Watervoot N.F."/>
            <person name="Auber R.P."/>
            <person name="Gonzalez D.J."/>
            <person name="Wisecaver J.H."/>
            <person name="Moore B.S."/>
        </authorList>
    </citation>
    <scope>NUCLEOTIDE SEQUENCE [LARGE SCALE GENOMIC DNA]</scope>
    <source>
        <strain evidence="2 3">12B1</strain>
    </source>
</reference>
<dbReference type="InterPro" id="IPR012337">
    <property type="entry name" value="RNaseH-like_sf"/>
</dbReference>
<accession>A0AB34JFD5</accession>